<keyword evidence="2" id="KW-1185">Reference proteome</keyword>
<gene>
    <name evidence="1" type="ORF">MIZ03_1119</name>
</gene>
<evidence type="ECO:0000313" key="2">
    <source>
        <dbReference type="Proteomes" id="UP000824366"/>
    </source>
</evidence>
<dbReference type="Proteomes" id="UP000824366">
    <property type="component" value="Chromosome"/>
</dbReference>
<organism evidence="1 2">
    <name type="scientific">Rhodoferax lithotrophicus</name>
    <dbReference type="NCBI Taxonomy" id="2798804"/>
    <lineage>
        <taxon>Bacteria</taxon>
        <taxon>Pseudomonadati</taxon>
        <taxon>Pseudomonadota</taxon>
        <taxon>Betaproteobacteria</taxon>
        <taxon>Burkholderiales</taxon>
        <taxon>Comamonadaceae</taxon>
        <taxon>Rhodoferax</taxon>
    </lineage>
</organism>
<accession>A0ABM7MJ07</accession>
<dbReference type="EMBL" id="AP024238">
    <property type="protein sequence ID" value="BCO26239.1"/>
    <property type="molecule type" value="Genomic_DNA"/>
</dbReference>
<reference evidence="1 2" key="1">
    <citation type="journal article" date="2021" name="Microbiol. Spectr.">
        <title>A Single Bacterium Capable of Oxidation and Reduction of Iron at Circumneutral pH.</title>
        <authorList>
            <person name="Kato S."/>
            <person name="Ohkuma M."/>
        </authorList>
    </citation>
    <scope>NUCLEOTIDE SEQUENCE [LARGE SCALE GENOMIC DNA]</scope>
    <source>
        <strain evidence="1 2">MIZ03</strain>
    </source>
</reference>
<evidence type="ECO:0000313" key="1">
    <source>
        <dbReference type="EMBL" id="BCO26239.1"/>
    </source>
</evidence>
<sequence>MEKFARRCHVDEGADCVSLSTEALHKLTILPTGPITE</sequence>
<proteinExistence type="predicted"/>
<name>A0ABM7MJ07_9BURK</name>
<protein>
    <submittedName>
        <fullName evidence="1">Uncharacterized protein</fullName>
    </submittedName>
</protein>